<evidence type="ECO:0000256" key="5">
    <source>
        <dbReference type="ARBA" id="ARBA00023136"/>
    </source>
</evidence>
<evidence type="ECO:0000256" key="1">
    <source>
        <dbReference type="ARBA" id="ARBA00004141"/>
    </source>
</evidence>
<dbReference type="AlphaFoldDB" id="I3EBG3"/>
<evidence type="ECO:0000313" key="7">
    <source>
        <dbReference type="EMBL" id="AIE61515.1"/>
    </source>
</evidence>
<evidence type="ECO:0000256" key="6">
    <source>
        <dbReference type="SAM" id="Phobius"/>
    </source>
</evidence>
<comment type="similarity">
    <text evidence="2">Belongs to the TerC family.</text>
</comment>
<dbReference type="EMBL" id="CP007739">
    <property type="protein sequence ID" value="AIE61515.1"/>
    <property type="molecule type" value="Genomic_DNA"/>
</dbReference>
<dbReference type="PANTHER" id="PTHR30238:SF4">
    <property type="entry name" value="SLL1022 PROTEIN"/>
    <property type="match status" value="1"/>
</dbReference>
<accession>I3EBG3</accession>
<evidence type="ECO:0008006" key="9">
    <source>
        <dbReference type="Google" id="ProtNLM"/>
    </source>
</evidence>
<keyword evidence="3 6" id="KW-0812">Transmembrane</keyword>
<dbReference type="OrthoDB" id="5295733at2"/>
<dbReference type="eggNOG" id="COG0861">
    <property type="taxonomic scope" value="Bacteria"/>
</dbReference>
<feature type="transmembrane region" description="Helical" evidence="6">
    <location>
        <begin position="131"/>
        <end position="149"/>
    </location>
</feature>
<keyword evidence="8" id="KW-1185">Reference proteome</keyword>
<dbReference type="InterPro" id="IPR022301">
    <property type="entry name" value="Integral_membrane_YjbE"/>
</dbReference>
<reference evidence="7 8" key="1">
    <citation type="journal article" date="2015" name="BMC Genomics">
        <title>Transcriptome analysis of thermophilic methylotrophic Bacillus methanolicus MGA3 using RNA-sequencing provides detailed insights into its previously uncharted transcriptional landscape.</title>
        <authorList>
            <person name="Irla M."/>
            <person name="Neshat A."/>
            <person name="Brautaset T."/>
            <person name="Ruckert C."/>
            <person name="Kalinowski J."/>
            <person name="Wendisch V.F."/>
        </authorList>
    </citation>
    <scope>NUCLEOTIDE SEQUENCE [LARGE SCALE GENOMIC DNA]</scope>
    <source>
        <strain evidence="8">MGA3 / ATCC 53907</strain>
    </source>
</reference>
<feature type="transmembrane region" description="Helical" evidence="6">
    <location>
        <begin position="105"/>
        <end position="125"/>
    </location>
</feature>
<keyword evidence="4 6" id="KW-1133">Transmembrane helix</keyword>
<dbReference type="STRING" id="796606.BMMGA3_15810"/>
<feature type="transmembrane region" description="Helical" evidence="6">
    <location>
        <begin position="44"/>
        <end position="63"/>
    </location>
</feature>
<dbReference type="KEGG" id="bmet:BMMGA3_15810"/>
<evidence type="ECO:0000313" key="8">
    <source>
        <dbReference type="Proteomes" id="UP000027602"/>
    </source>
</evidence>
<dbReference type="GO" id="GO:0016020">
    <property type="term" value="C:membrane"/>
    <property type="evidence" value="ECO:0007669"/>
    <property type="project" value="UniProtKB-SubCell"/>
</dbReference>
<keyword evidence="5 6" id="KW-0472">Membrane</keyword>
<dbReference type="InterPro" id="IPR005496">
    <property type="entry name" value="Integral_membrane_TerC"/>
</dbReference>
<sequence length="227" mass="24057">METIGMELATLLKVIGVDLILSGDNAIVIALAAKDVPADLRKKAIFWGTFGAIVLRLLIAAIIVSLLKIPLISAIGGILLVRIAYKLLAGKEKEHKAGGSTVASAVRTIIIADAVMSLDNVLALAGVAHEFLPILLGILISIPIIIWGSQIILKAMEKLPIIVYAGAGLLAYTAGEMIVKDQKIDAFLHSFAPNLTKTIHVGLPIGLVIIVVGMGYFKRKNKKIEAS</sequence>
<organism evidence="7 8">
    <name type="scientific">Bacillus methanolicus (strain MGA3 / ATCC 53907)</name>
    <dbReference type="NCBI Taxonomy" id="796606"/>
    <lineage>
        <taxon>Bacteria</taxon>
        <taxon>Bacillati</taxon>
        <taxon>Bacillota</taxon>
        <taxon>Bacilli</taxon>
        <taxon>Bacillales</taxon>
        <taxon>Bacillaceae</taxon>
        <taxon>Bacillus</taxon>
    </lineage>
</organism>
<gene>
    <name evidence="7" type="ORF">BMMGA3_15810</name>
</gene>
<comment type="subcellular location">
    <subcellularLocation>
        <location evidence="1">Membrane</location>
        <topology evidence="1">Multi-pass membrane protein</topology>
    </subcellularLocation>
</comment>
<evidence type="ECO:0000256" key="2">
    <source>
        <dbReference type="ARBA" id="ARBA00007511"/>
    </source>
</evidence>
<feature type="transmembrane region" description="Helical" evidence="6">
    <location>
        <begin position="69"/>
        <end position="85"/>
    </location>
</feature>
<evidence type="ECO:0000256" key="3">
    <source>
        <dbReference type="ARBA" id="ARBA00022692"/>
    </source>
</evidence>
<dbReference type="PANTHER" id="PTHR30238">
    <property type="entry name" value="MEMBRANE BOUND PREDICTED REDOX MODULATOR"/>
    <property type="match status" value="1"/>
</dbReference>
<feature type="transmembrane region" description="Helical" evidence="6">
    <location>
        <begin position="199"/>
        <end position="217"/>
    </location>
</feature>
<dbReference type="Pfam" id="PF03741">
    <property type="entry name" value="TerC"/>
    <property type="match status" value="1"/>
</dbReference>
<dbReference type="Proteomes" id="UP000027602">
    <property type="component" value="Chromosome"/>
</dbReference>
<feature type="transmembrane region" description="Helical" evidence="6">
    <location>
        <begin position="161"/>
        <end position="179"/>
    </location>
</feature>
<name>I3EBG3_BACMM</name>
<protein>
    <recommendedName>
        <fullName evidence="9">TerC family protein</fullName>
    </recommendedName>
</protein>
<proteinExistence type="inferred from homology"/>
<feature type="transmembrane region" description="Helical" evidence="6">
    <location>
        <begin position="12"/>
        <end position="32"/>
    </location>
</feature>
<evidence type="ECO:0000256" key="4">
    <source>
        <dbReference type="ARBA" id="ARBA00022989"/>
    </source>
</evidence>
<dbReference type="HOGENOM" id="CLU_070543_0_1_9"/>
<dbReference type="NCBIfam" id="TIGR03717">
    <property type="entry name" value="R_switched_YjbE"/>
    <property type="match status" value="1"/>
</dbReference>
<dbReference type="RefSeq" id="WP_003346740.1">
    <property type="nucleotide sequence ID" value="NZ_ADWW01000001.1"/>
</dbReference>